<keyword evidence="1" id="KW-0732">Signal</keyword>
<dbReference type="Proteomes" id="UP000325598">
    <property type="component" value="Unassembled WGS sequence"/>
</dbReference>
<name>A0A5J4LKN0_9ACTN</name>
<evidence type="ECO:0000313" key="3">
    <source>
        <dbReference type="Proteomes" id="UP000325598"/>
    </source>
</evidence>
<feature type="chain" id="PRO_5023878747" evidence="1">
    <location>
        <begin position="29"/>
        <end position="58"/>
    </location>
</feature>
<feature type="signal peptide" evidence="1">
    <location>
        <begin position="1"/>
        <end position="28"/>
    </location>
</feature>
<proteinExistence type="predicted"/>
<gene>
    <name evidence="2" type="ORF">San01_50490</name>
</gene>
<evidence type="ECO:0000256" key="1">
    <source>
        <dbReference type="SAM" id="SignalP"/>
    </source>
</evidence>
<sequence>MNNGKKKLAAVAVSAVLSLSVLGLTRQAATESHGATSKTVATQWPGAQGFSVEVSPRR</sequence>
<organism evidence="2 3">
    <name type="scientific">Streptomyces angustmyceticus</name>
    <dbReference type="NCBI Taxonomy" id="285578"/>
    <lineage>
        <taxon>Bacteria</taxon>
        <taxon>Bacillati</taxon>
        <taxon>Actinomycetota</taxon>
        <taxon>Actinomycetes</taxon>
        <taxon>Kitasatosporales</taxon>
        <taxon>Streptomycetaceae</taxon>
        <taxon>Streptomyces</taxon>
    </lineage>
</organism>
<comment type="caution">
    <text evidence="2">The sequence shown here is derived from an EMBL/GenBank/DDBJ whole genome shotgun (WGS) entry which is preliminary data.</text>
</comment>
<reference evidence="2 3" key="1">
    <citation type="submission" date="2019-10" db="EMBL/GenBank/DDBJ databases">
        <title>Whole genome shotgun sequence of Streptomyces angustmyceticus NBRC 3934.</title>
        <authorList>
            <person name="Hosoyama A."/>
            <person name="Ichikawa N."/>
            <person name="Kimura A."/>
            <person name="Kitahashi Y."/>
            <person name="Komaki H."/>
            <person name="Uohara A."/>
        </authorList>
    </citation>
    <scope>NUCLEOTIDE SEQUENCE [LARGE SCALE GENOMIC DNA]</scope>
    <source>
        <strain evidence="2 3">NBRC 3934</strain>
    </source>
</reference>
<accession>A0A5J4LKN0</accession>
<dbReference type="GeneID" id="96756005"/>
<dbReference type="RefSeq" id="WP_158101076.1">
    <property type="nucleotide sequence ID" value="NZ_BLAG01000014.1"/>
</dbReference>
<protein>
    <submittedName>
        <fullName evidence="2">Uncharacterized protein</fullName>
    </submittedName>
</protein>
<evidence type="ECO:0000313" key="2">
    <source>
        <dbReference type="EMBL" id="GES32562.1"/>
    </source>
</evidence>
<keyword evidence="3" id="KW-1185">Reference proteome</keyword>
<dbReference type="AlphaFoldDB" id="A0A5J4LKN0"/>
<dbReference type="EMBL" id="BLAG01000014">
    <property type="protein sequence ID" value="GES32562.1"/>
    <property type="molecule type" value="Genomic_DNA"/>
</dbReference>